<accession>A0ABT6S5A2</accession>
<evidence type="ECO:0000313" key="2">
    <source>
        <dbReference type="EMBL" id="MDI3403272.1"/>
    </source>
</evidence>
<dbReference type="RefSeq" id="WP_282541220.1">
    <property type="nucleotide sequence ID" value="NZ_JASCIQ010000004.1"/>
</dbReference>
<dbReference type="InterPro" id="IPR027843">
    <property type="entry name" value="DUF4440"/>
</dbReference>
<dbReference type="Pfam" id="PF14534">
    <property type="entry name" value="DUF4440"/>
    <property type="match status" value="1"/>
</dbReference>
<name>A0ABT6S5A2_9ACTN</name>
<protein>
    <submittedName>
        <fullName evidence="2">Nuclear transport factor 2 family protein</fullName>
    </submittedName>
</protein>
<keyword evidence="3" id="KW-1185">Reference proteome</keyword>
<dbReference type="SUPFAM" id="SSF54427">
    <property type="entry name" value="NTF2-like"/>
    <property type="match status" value="1"/>
</dbReference>
<dbReference type="Gene3D" id="3.10.450.50">
    <property type="match status" value="1"/>
</dbReference>
<evidence type="ECO:0000313" key="3">
    <source>
        <dbReference type="Proteomes" id="UP001223978"/>
    </source>
</evidence>
<feature type="domain" description="DUF4440" evidence="1">
    <location>
        <begin position="11"/>
        <end position="120"/>
    </location>
</feature>
<proteinExistence type="predicted"/>
<dbReference type="EMBL" id="JASCIQ010000004">
    <property type="protein sequence ID" value="MDI3403272.1"/>
    <property type="molecule type" value="Genomic_DNA"/>
</dbReference>
<reference evidence="2 3" key="1">
    <citation type="submission" date="2023-05" db="EMBL/GenBank/DDBJ databases">
        <title>Draft genome sequence of Streptomyces sp. B-S-A6 isolated from a cave soil in Thailand.</title>
        <authorList>
            <person name="Chamroensaksri N."/>
            <person name="Muangham S."/>
        </authorList>
    </citation>
    <scope>NUCLEOTIDE SEQUENCE [LARGE SCALE GENOMIC DNA]</scope>
    <source>
        <strain evidence="2 3">B-S-A6</strain>
    </source>
</reference>
<comment type="caution">
    <text evidence="2">The sequence shown here is derived from an EMBL/GenBank/DDBJ whole genome shotgun (WGS) entry which is preliminary data.</text>
</comment>
<organism evidence="2 3">
    <name type="scientific">Streptomyces cavernicola</name>
    <dbReference type="NCBI Taxonomy" id="3043613"/>
    <lineage>
        <taxon>Bacteria</taxon>
        <taxon>Bacillati</taxon>
        <taxon>Actinomycetota</taxon>
        <taxon>Actinomycetes</taxon>
        <taxon>Kitasatosporales</taxon>
        <taxon>Streptomycetaceae</taxon>
        <taxon>Streptomyces</taxon>
    </lineage>
</organism>
<evidence type="ECO:0000259" key="1">
    <source>
        <dbReference type="Pfam" id="PF14534"/>
    </source>
</evidence>
<gene>
    <name evidence="2" type="ORF">QIS96_05465</name>
</gene>
<dbReference type="Proteomes" id="UP001223978">
    <property type="component" value="Unassembled WGS sequence"/>
</dbReference>
<dbReference type="InterPro" id="IPR032710">
    <property type="entry name" value="NTF2-like_dom_sf"/>
</dbReference>
<sequence>MSESEHVPDRLIALEREWAAAIVSNDPDRIGAFMTDDWVIVAGRGVGTREEFLGHIRSGDLTHSAMQTAEAPRVRVYGDAGDTAVVTGRTTNTAHFRGQRFDADEWTTDVFVRRGGEWRCALTHLTTAEPG</sequence>